<evidence type="ECO:0000313" key="3">
    <source>
        <dbReference type="Proteomes" id="UP000237000"/>
    </source>
</evidence>
<protein>
    <recommendedName>
        <fullName evidence="4">Secreted protein</fullName>
    </recommendedName>
</protein>
<evidence type="ECO:0008006" key="4">
    <source>
        <dbReference type="Google" id="ProtNLM"/>
    </source>
</evidence>
<reference evidence="3" key="1">
    <citation type="submission" date="2016-06" db="EMBL/GenBank/DDBJ databases">
        <title>Parallel loss of symbiosis genes in relatives of nitrogen-fixing non-legume Parasponia.</title>
        <authorList>
            <person name="Van Velzen R."/>
            <person name="Holmer R."/>
            <person name="Bu F."/>
            <person name="Rutten L."/>
            <person name="Van Zeijl A."/>
            <person name="Liu W."/>
            <person name="Santuari L."/>
            <person name="Cao Q."/>
            <person name="Sharma T."/>
            <person name="Shen D."/>
            <person name="Roswanjaya Y."/>
            <person name="Wardhani T."/>
            <person name="Kalhor M.S."/>
            <person name="Jansen J."/>
            <person name="Van den Hoogen J."/>
            <person name="Gungor B."/>
            <person name="Hartog M."/>
            <person name="Hontelez J."/>
            <person name="Verver J."/>
            <person name="Yang W.-C."/>
            <person name="Schijlen E."/>
            <person name="Repin R."/>
            <person name="Schilthuizen M."/>
            <person name="Schranz E."/>
            <person name="Heidstra R."/>
            <person name="Miyata K."/>
            <person name="Fedorova E."/>
            <person name="Kohlen W."/>
            <person name="Bisseling T."/>
            <person name="Smit S."/>
            <person name="Geurts R."/>
        </authorList>
    </citation>
    <scope>NUCLEOTIDE SEQUENCE [LARGE SCALE GENOMIC DNA]</scope>
    <source>
        <strain evidence="3">cv. RG33-2</strain>
    </source>
</reference>
<dbReference type="OrthoDB" id="10350930at2759"/>
<sequence length="66" mass="7861">MTWFLHLCLWMMLVAKGDTVRPTTIGYLVVRMRNFFTELALIETIFLELLCNHLKHRRTVMIGLHD</sequence>
<feature type="chain" id="PRO_5015116156" description="Secreted protein" evidence="1">
    <location>
        <begin position="20"/>
        <end position="66"/>
    </location>
</feature>
<dbReference type="AlphaFoldDB" id="A0A2P5EFL1"/>
<evidence type="ECO:0000256" key="1">
    <source>
        <dbReference type="SAM" id="SignalP"/>
    </source>
</evidence>
<dbReference type="Proteomes" id="UP000237000">
    <property type="component" value="Unassembled WGS sequence"/>
</dbReference>
<keyword evidence="3" id="KW-1185">Reference proteome</keyword>
<dbReference type="InParanoid" id="A0A2P5EFL1"/>
<keyword evidence="1" id="KW-0732">Signal</keyword>
<accession>A0A2P5EFL1</accession>
<comment type="caution">
    <text evidence="2">The sequence shown here is derived from an EMBL/GenBank/DDBJ whole genome shotgun (WGS) entry which is preliminary data.</text>
</comment>
<name>A0A2P5EFL1_TREOI</name>
<dbReference type="EMBL" id="JXTC01000164">
    <property type="protein sequence ID" value="PON84330.1"/>
    <property type="molecule type" value="Genomic_DNA"/>
</dbReference>
<gene>
    <name evidence="2" type="ORF">TorRG33x02_198950</name>
</gene>
<proteinExistence type="predicted"/>
<feature type="signal peptide" evidence="1">
    <location>
        <begin position="1"/>
        <end position="19"/>
    </location>
</feature>
<organism evidence="2 3">
    <name type="scientific">Trema orientale</name>
    <name type="common">Charcoal tree</name>
    <name type="synonym">Celtis orientalis</name>
    <dbReference type="NCBI Taxonomy" id="63057"/>
    <lineage>
        <taxon>Eukaryota</taxon>
        <taxon>Viridiplantae</taxon>
        <taxon>Streptophyta</taxon>
        <taxon>Embryophyta</taxon>
        <taxon>Tracheophyta</taxon>
        <taxon>Spermatophyta</taxon>
        <taxon>Magnoliopsida</taxon>
        <taxon>eudicotyledons</taxon>
        <taxon>Gunneridae</taxon>
        <taxon>Pentapetalae</taxon>
        <taxon>rosids</taxon>
        <taxon>fabids</taxon>
        <taxon>Rosales</taxon>
        <taxon>Cannabaceae</taxon>
        <taxon>Trema</taxon>
    </lineage>
</organism>
<evidence type="ECO:0000313" key="2">
    <source>
        <dbReference type="EMBL" id="PON84330.1"/>
    </source>
</evidence>